<dbReference type="OrthoDB" id="3864156at2759"/>
<dbReference type="Proteomes" id="UP000606974">
    <property type="component" value="Unassembled WGS sequence"/>
</dbReference>
<reference evidence="1" key="1">
    <citation type="submission" date="2020-02" db="EMBL/GenBank/DDBJ databases">
        <authorList>
            <person name="Palmer J.M."/>
        </authorList>
    </citation>
    <scope>NUCLEOTIDE SEQUENCE</scope>
    <source>
        <strain evidence="1">EPUS1.4</strain>
        <tissue evidence="1">Thallus</tissue>
    </source>
</reference>
<protein>
    <submittedName>
        <fullName evidence="1">Uncharacterized protein</fullName>
    </submittedName>
</protein>
<accession>A0A8H7AEB6</accession>
<gene>
    <name evidence="1" type="ORF">GJ744_000631</name>
</gene>
<name>A0A8H7AEB6_9EURO</name>
<organism evidence="1 2">
    <name type="scientific">Endocarpon pusillum</name>
    <dbReference type="NCBI Taxonomy" id="364733"/>
    <lineage>
        <taxon>Eukaryota</taxon>
        <taxon>Fungi</taxon>
        <taxon>Dikarya</taxon>
        <taxon>Ascomycota</taxon>
        <taxon>Pezizomycotina</taxon>
        <taxon>Eurotiomycetes</taxon>
        <taxon>Chaetothyriomycetidae</taxon>
        <taxon>Verrucariales</taxon>
        <taxon>Verrucariaceae</taxon>
        <taxon>Endocarpon</taxon>
    </lineage>
</organism>
<sequence>MWQTLPSSLLQKALPDAISIFQPNIHLNRASPLRQIYNLGPPRKDNLDAAEEFTQGRLDLATSEDSEIRDYLEMRDRFKLLPTWRHAEGGRLSHVTHRKNQYKTMMLSQRQARPAQTAFLRRDPEISLGDRPDVLIQCKRSKHPDTRRFDPAPQYEISTGRYILRKTRCTKCCEIFGISNNGKFLSGSTEMVDPLIPSVPITSLEYAVRTGKERP</sequence>
<proteinExistence type="predicted"/>
<comment type="caution">
    <text evidence="1">The sequence shown here is derived from an EMBL/GenBank/DDBJ whole genome shotgun (WGS) entry which is preliminary data.</text>
</comment>
<dbReference type="EMBL" id="JAACFV010000106">
    <property type="protein sequence ID" value="KAF7505551.1"/>
    <property type="molecule type" value="Genomic_DNA"/>
</dbReference>
<evidence type="ECO:0000313" key="1">
    <source>
        <dbReference type="EMBL" id="KAF7505551.1"/>
    </source>
</evidence>
<dbReference type="AlphaFoldDB" id="A0A8H7AEB6"/>
<keyword evidence="2" id="KW-1185">Reference proteome</keyword>
<evidence type="ECO:0000313" key="2">
    <source>
        <dbReference type="Proteomes" id="UP000606974"/>
    </source>
</evidence>